<dbReference type="InterPro" id="IPR050745">
    <property type="entry name" value="Multifunctional_regulatory"/>
</dbReference>
<evidence type="ECO:0000313" key="6">
    <source>
        <dbReference type="EnsemblMetazoa" id="GAUT039782-PA"/>
    </source>
</evidence>
<dbReference type="Proteomes" id="UP000078200">
    <property type="component" value="Unassembled WGS sequence"/>
</dbReference>
<dbReference type="GO" id="GO:2000812">
    <property type="term" value="P:regulation of barbed-end actin filament capping"/>
    <property type="evidence" value="ECO:0007669"/>
    <property type="project" value="TreeGrafter"/>
</dbReference>
<keyword evidence="1" id="KW-0677">Repeat</keyword>
<dbReference type="AlphaFoldDB" id="A0A1A9VKH9"/>
<dbReference type="PROSITE" id="PS50088">
    <property type="entry name" value="ANK_REPEAT"/>
    <property type="match status" value="2"/>
</dbReference>
<feature type="repeat" description="ANK" evidence="3">
    <location>
        <begin position="362"/>
        <end position="394"/>
    </location>
</feature>
<dbReference type="GO" id="GO:0005737">
    <property type="term" value="C:cytoplasm"/>
    <property type="evidence" value="ECO:0007669"/>
    <property type="project" value="TreeGrafter"/>
</dbReference>
<dbReference type="SMART" id="SM00248">
    <property type="entry name" value="ANK"/>
    <property type="match status" value="2"/>
</dbReference>
<evidence type="ECO:0000256" key="1">
    <source>
        <dbReference type="ARBA" id="ARBA00022737"/>
    </source>
</evidence>
<dbReference type="InterPro" id="IPR002110">
    <property type="entry name" value="Ankyrin_rpt"/>
</dbReference>
<keyword evidence="5" id="KW-0472">Membrane</keyword>
<dbReference type="STRING" id="7395.A0A1A9VKH9"/>
<dbReference type="VEuPathDB" id="VectorBase:GAUT039782"/>
<reference evidence="6" key="1">
    <citation type="submission" date="2020-05" db="UniProtKB">
        <authorList>
            <consortium name="EnsemblMetazoa"/>
        </authorList>
    </citation>
    <scope>IDENTIFICATION</scope>
    <source>
        <strain evidence="6">TTRI</strain>
    </source>
</reference>
<evidence type="ECO:0000256" key="5">
    <source>
        <dbReference type="SAM" id="Phobius"/>
    </source>
</evidence>
<dbReference type="PROSITE" id="PS50297">
    <property type="entry name" value="ANK_REP_REGION"/>
    <property type="match status" value="2"/>
</dbReference>
<dbReference type="EnsemblMetazoa" id="GAUT039782-RA">
    <property type="protein sequence ID" value="GAUT039782-PA"/>
    <property type="gene ID" value="GAUT039782"/>
</dbReference>
<evidence type="ECO:0000256" key="4">
    <source>
        <dbReference type="SAM" id="Coils"/>
    </source>
</evidence>
<dbReference type="InterPro" id="IPR036770">
    <property type="entry name" value="Ankyrin_rpt-contain_sf"/>
</dbReference>
<protein>
    <submittedName>
        <fullName evidence="6">Uncharacterized protein</fullName>
    </submittedName>
</protein>
<feature type="transmembrane region" description="Helical" evidence="5">
    <location>
        <begin position="304"/>
        <end position="324"/>
    </location>
</feature>
<accession>A0A1A9VKH9</accession>
<feature type="coiled-coil region" evidence="4">
    <location>
        <begin position="237"/>
        <end position="264"/>
    </location>
</feature>
<evidence type="ECO:0000313" key="7">
    <source>
        <dbReference type="Proteomes" id="UP000078200"/>
    </source>
</evidence>
<sequence length="462" mass="51674">MQPDFVIEGYELTKDRLVSMHITDESGTIEDVVEICVDYRDDNIKVPKELKIALGYRETGVLPIGVYTVNEVTVQSPPKTLTIKTHATNLMISLKEKVSREWHQITLGDLVKEIANKHGYGHKVAEEFKDILIPHIDQTEESDINLLTRIAIEREAMAKLAGGYILFIPKGAAKSATGKVLGTTTIRPEDTINWKVHFTVRNKYNSVIAKWYSYEKGEQISETVGSGEPSYAIQTIYPNAESAISAAKARFNQLQRNNETLEMTIPGNPELFAEAKLNLVGFNQDIDGEWVVDKAEHTLNSSGYLTTLSASLIAIVFIVITYYYQKSKAAEDHQKMLEVSAKNCDLDTLKLLIKKSRGDSRVSERALYDAAEKGCLEVVKFLLDEGVDINTSLALLSAADSGQLEVVKLLLERGANPHVEGRKRRTAKTIAMKRSSYSGNKKSYREIVDLLDEAEKQYKPEQ</sequence>
<dbReference type="SUPFAM" id="SSF48403">
    <property type="entry name" value="Ankyrin repeat"/>
    <property type="match status" value="1"/>
</dbReference>
<keyword evidence="7" id="KW-1185">Reference proteome</keyword>
<keyword evidence="5" id="KW-1133">Transmembrane helix</keyword>
<dbReference type="SUPFAM" id="SSF69279">
    <property type="entry name" value="Phage tail proteins"/>
    <property type="match status" value="1"/>
</dbReference>
<organism evidence="6 7">
    <name type="scientific">Glossina austeni</name>
    <name type="common">Savannah tsetse fly</name>
    <dbReference type="NCBI Taxonomy" id="7395"/>
    <lineage>
        <taxon>Eukaryota</taxon>
        <taxon>Metazoa</taxon>
        <taxon>Ecdysozoa</taxon>
        <taxon>Arthropoda</taxon>
        <taxon>Hexapoda</taxon>
        <taxon>Insecta</taxon>
        <taxon>Pterygota</taxon>
        <taxon>Neoptera</taxon>
        <taxon>Endopterygota</taxon>
        <taxon>Diptera</taxon>
        <taxon>Brachycera</taxon>
        <taxon>Muscomorpha</taxon>
        <taxon>Hippoboscoidea</taxon>
        <taxon>Glossinidae</taxon>
        <taxon>Glossina</taxon>
    </lineage>
</organism>
<feature type="repeat" description="ANK" evidence="3">
    <location>
        <begin position="390"/>
        <end position="422"/>
    </location>
</feature>
<evidence type="ECO:0000256" key="3">
    <source>
        <dbReference type="PROSITE-ProRule" id="PRU00023"/>
    </source>
</evidence>
<name>A0A1A9VKH9_GLOAU</name>
<proteinExistence type="predicted"/>
<keyword evidence="2 3" id="KW-0040">ANK repeat</keyword>
<dbReference type="PANTHER" id="PTHR24189:SF50">
    <property type="entry name" value="ANKYRIN REPEAT AND SOCS BOX PROTEIN 2"/>
    <property type="match status" value="1"/>
</dbReference>
<evidence type="ECO:0000256" key="2">
    <source>
        <dbReference type="ARBA" id="ARBA00023043"/>
    </source>
</evidence>
<dbReference type="GO" id="GO:0005634">
    <property type="term" value="C:nucleus"/>
    <property type="evidence" value="ECO:0007669"/>
    <property type="project" value="TreeGrafter"/>
</dbReference>
<keyword evidence="5" id="KW-0812">Transmembrane</keyword>
<keyword evidence="4" id="KW-0175">Coiled coil</keyword>
<dbReference type="Pfam" id="PF12796">
    <property type="entry name" value="Ank_2"/>
    <property type="match status" value="1"/>
</dbReference>
<dbReference type="Gene3D" id="1.25.40.20">
    <property type="entry name" value="Ankyrin repeat-containing domain"/>
    <property type="match status" value="1"/>
</dbReference>
<dbReference type="PANTHER" id="PTHR24189">
    <property type="entry name" value="MYOTROPHIN"/>
    <property type="match status" value="1"/>
</dbReference>
<dbReference type="Pfam" id="PF05954">
    <property type="entry name" value="Phage_GPD"/>
    <property type="match status" value="1"/>
</dbReference>